<name>A0A0S4LN46_9BACT</name>
<sequence>MKGILLLMIMVIGGLLGSGISAQSADPTIPRAQKETAPAGRLSDGTIKGTLLRTEGEYYFIKDPDGIEQKIHVDKTTKLDKVKPGDMVRAYVTDEAHTTALTVLKGGN</sequence>
<dbReference type="RefSeq" id="WP_090901053.1">
    <property type="nucleotide sequence ID" value="NZ_CZPZ01000033.1"/>
</dbReference>
<dbReference type="Proteomes" id="UP000198736">
    <property type="component" value="Unassembled WGS sequence"/>
</dbReference>
<feature type="region of interest" description="Disordered" evidence="1">
    <location>
        <begin position="24"/>
        <end position="43"/>
    </location>
</feature>
<evidence type="ECO:0000256" key="1">
    <source>
        <dbReference type="SAM" id="MobiDB-lite"/>
    </source>
</evidence>
<organism evidence="2 3">
    <name type="scientific">Candidatus Nitrospira nitrificans</name>
    <dbReference type="NCBI Taxonomy" id="1742973"/>
    <lineage>
        <taxon>Bacteria</taxon>
        <taxon>Pseudomonadati</taxon>
        <taxon>Nitrospirota</taxon>
        <taxon>Nitrospiria</taxon>
        <taxon>Nitrospirales</taxon>
        <taxon>Nitrospiraceae</taxon>
        <taxon>Nitrospira</taxon>
    </lineage>
</organism>
<protein>
    <recommendedName>
        <fullName evidence="4">DUF5666 domain-containing protein</fullName>
    </recommendedName>
</protein>
<dbReference type="AlphaFoldDB" id="A0A0S4LN46"/>
<evidence type="ECO:0008006" key="4">
    <source>
        <dbReference type="Google" id="ProtNLM"/>
    </source>
</evidence>
<keyword evidence="3" id="KW-1185">Reference proteome</keyword>
<accession>A0A0S4LN46</accession>
<dbReference type="STRING" id="1742973.COMA2_60070"/>
<dbReference type="SUPFAM" id="SSF50249">
    <property type="entry name" value="Nucleic acid-binding proteins"/>
    <property type="match status" value="1"/>
</dbReference>
<dbReference type="InterPro" id="IPR012340">
    <property type="entry name" value="NA-bd_OB-fold"/>
</dbReference>
<gene>
    <name evidence="2" type="ORF">COMA2_60070</name>
</gene>
<dbReference type="EMBL" id="CZPZ01000033">
    <property type="protein sequence ID" value="CUS38956.1"/>
    <property type="molecule type" value="Genomic_DNA"/>
</dbReference>
<evidence type="ECO:0000313" key="2">
    <source>
        <dbReference type="EMBL" id="CUS38956.1"/>
    </source>
</evidence>
<proteinExistence type="predicted"/>
<evidence type="ECO:0000313" key="3">
    <source>
        <dbReference type="Proteomes" id="UP000198736"/>
    </source>
</evidence>
<reference evidence="3" key="1">
    <citation type="submission" date="2015-10" db="EMBL/GenBank/DDBJ databases">
        <authorList>
            <person name="Luecker S."/>
            <person name="Luecker S."/>
        </authorList>
    </citation>
    <scope>NUCLEOTIDE SEQUENCE [LARGE SCALE GENOMIC DNA]</scope>
</reference>